<protein>
    <submittedName>
        <fullName evidence="2">Uncharacterized protein</fullName>
    </submittedName>
</protein>
<keyword evidence="1" id="KW-0812">Transmembrane</keyword>
<reference evidence="2" key="1">
    <citation type="journal article" date="2017" name="J. Phycol.">
        <title>Analysis of chloroplast genomes and a supermatrix inform reclassification of the Rhodomelaceae (Rhodophyta).</title>
        <authorList>
            <person name="Diaz-Tapia P."/>
            <person name="Maggs C.A."/>
            <person name="West J.A."/>
            <person name="Verbruggen H."/>
        </authorList>
    </citation>
    <scope>NUCLEOTIDE SEQUENCE</scope>
    <source>
        <strain evidence="2">JW2841</strain>
    </source>
</reference>
<feature type="transmembrane region" description="Helical" evidence="1">
    <location>
        <begin position="7"/>
        <end position="39"/>
    </location>
</feature>
<gene>
    <name evidence="2" type="primary">orf42b</name>
</gene>
<proteinExistence type="predicted"/>
<evidence type="ECO:0000313" key="2">
    <source>
        <dbReference type="EMBL" id="ARW60868.1"/>
    </source>
</evidence>
<accession>A0A1Z1M477</accession>
<name>A0A1Z1M477_OSMFI</name>
<dbReference type="RefSeq" id="YP_009392306.1">
    <property type="nucleotide sequence ID" value="NC_035262.1"/>
</dbReference>
<sequence length="42" mass="5227">MHLIFKFVYYFYLLILVLRFFCSVITILVFYLCIAIFSYNFK</sequence>
<keyword evidence="1" id="KW-0472">Membrane</keyword>
<dbReference type="GeneID" id="33353816"/>
<keyword evidence="2" id="KW-0934">Plastid</keyword>
<keyword evidence="2" id="KW-0150">Chloroplast</keyword>
<evidence type="ECO:0000256" key="1">
    <source>
        <dbReference type="SAM" id="Phobius"/>
    </source>
</evidence>
<dbReference type="AlphaFoldDB" id="A0A1Z1M477"/>
<keyword evidence="1" id="KW-1133">Transmembrane helix</keyword>
<dbReference type="EMBL" id="MF101415">
    <property type="protein sequence ID" value="ARW60868.1"/>
    <property type="molecule type" value="Genomic_DNA"/>
</dbReference>
<geneLocation type="chloroplast" evidence="2"/>
<organism evidence="2">
    <name type="scientific">Osmundaria fimbriata</name>
    <name type="common">Red alga</name>
    <name type="synonym">Delesseria fimbriata</name>
    <dbReference type="NCBI Taxonomy" id="228265"/>
    <lineage>
        <taxon>Eukaryota</taxon>
        <taxon>Rhodophyta</taxon>
        <taxon>Florideophyceae</taxon>
        <taxon>Rhodymeniophycidae</taxon>
        <taxon>Ceramiales</taxon>
        <taxon>Rhodomelaceae</taxon>
        <taxon>Amansieae</taxon>
        <taxon>Osmundaria</taxon>
    </lineage>
</organism>